<reference evidence="3 4" key="1">
    <citation type="submission" date="2019-03" db="EMBL/GenBank/DDBJ databases">
        <title>Genomics of glacier-inhabiting Cryobacterium strains.</title>
        <authorList>
            <person name="Liu Q."/>
            <person name="Xin Y.-H."/>
        </authorList>
    </citation>
    <scope>NUCLEOTIDE SEQUENCE [LARGE SCALE GENOMIC DNA]</scope>
    <source>
        <strain evidence="3 4">TMT2-48-2</strain>
    </source>
</reference>
<keyword evidence="2" id="KW-0812">Transmembrane</keyword>
<name>A0A4R8XVR8_9MICO</name>
<dbReference type="OrthoDB" id="5125658at2"/>
<comment type="caution">
    <text evidence="3">The sequence shown here is derived from an EMBL/GenBank/DDBJ whole genome shotgun (WGS) entry which is preliminary data.</text>
</comment>
<evidence type="ECO:0000313" key="3">
    <source>
        <dbReference type="EMBL" id="TFC83295.1"/>
    </source>
</evidence>
<evidence type="ECO:0000256" key="1">
    <source>
        <dbReference type="SAM" id="MobiDB-lite"/>
    </source>
</evidence>
<organism evidence="3 4">
    <name type="scientific">Cryobacterium cheniae</name>
    <dbReference type="NCBI Taxonomy" id="1259262"/>
    <lineage>
        <taxon>Bacteria</taxon>
        <taxon>Bacillati</taxon>
        <taxon>Actinomycetota</taxon>
        <taxon>Actinomycetes</taxon>
        <taxon>Micrococcales</taxon>
        <taxon>Microbacteriaceae</taxon>
        <taxon>Cryobacterium</taxon>
    </lineage>
</organism>
<feature type="region of interest" description="Disordered" evidence="1">
    <location>
        <begin position="1"/>
        <end position="56"/>
    </location>
</feature>
<dbReference type="Pfam" id="PF19779">
    <property type="entry name" value="DUF6264"/>
    <property type="match status" value="1"/>
</dbReference>
<gene>
    <name evidence="3" type="ORF">E3T23_02700</name>
</gene>
<protein>
    <submittedName>
        <fullName evidence="3">Uncharacterized protein</fullName>
    </submittedName>
</protein>
<dbReference type="InterPro" id="IPR046231">
    <property type="entry name" value="DUF6264"/>
</dbReference>
<dbReference type="RefSeq" id="WP_134368863.1">
    <property type="nucleotide sequence ID" value="NZ_SOGN01000016.1"/>
</dbReference>
<proteinExistence type="predicted"/>
<keyword evidence="2" id="KW-0472">Membrane</keyword>
<keyword evidence="4" id="KW-1185">Reference proteome</keyword>
<dbReference type="Proteomes" id="UP000298433">
    <property type="component" value="Unassembled WGS sequence"/>
</dbReference>
<evidence type="ECO:0000256" key="2">
    <source>
        <dbReference type="SAM" id="Phobius"/>
    </source>
</evidence>
<feature type="transmembrane region" description="Helical" evidence="2">
    <location>
        <begin position="73"/>
        <end position="94"/>
    </location>
</feature>
<evidence type="ECO:0000313" key="4">
    <source>
        <dbReference type="Proteomes" id="UP000298433"/>
    </source>
</evidence>
<dbReference type="EMBL" id="SOGN01000016">
    <property type="protein sequence ID" value="TFC83295.1"/>
    <property type="molecule type" value="Genomic_DNA"/>
</dbReference>
<feature type="transmembrane region" description="Helical" evidence="2">
    <location>
        <begin position="114"/>
        <end position="141"/>
    </location>
</feature>
<accession>A0A4R8XVR8</accession>
<feature type="transmembrane region" description="Helical" evidence="2">
    <location>
        <begin position="148"/>
        <end position="171"/>
    </location>
</feature>
<keyword evidence="2" id="KW-1133">Transmembrane helix</keyword>
<dbReference type="AlphaFoldDB" id="A0A4R8XVR8"/>
<sequence length="189" mass="19979">MAENSSSTPPGTPPEDSRPRPQYGELAPEGWSWTPAPDERTLATPPAPGRSAVPEKAVRPVGTAPAWDRPVTLSLLVLGLLSTLFAVSMLRVITESIQMLHTQLDLGAYEPDPSVAWLVTAGIVGVSLVWLATATGAVLLLVRGKRAFYLPLIGAVVSVVVFVAFTGAVLATDPTLLNDPNLMDVYGQL</sequence>